<dbReference type="PANTHER" id="PTHR46411">
    <property type="entry name" value="FAMILY ATPASE, PUTATIVE-RELATED"/>
    <property type="match status" value="1"/>
</dbReference>
<dbReference type="EMBL" id="ML735688">
    <property type="protein sequence ID" value="KAE8423462.1"/>
    <property type="molecule type" value="Genomic_DNA"/>
</dbReference>
<evidence type="ECO:0000313" key="1">
    <source>
        <dbReference type="EMBL" id="KAE8423462.1"/>
    </source>
</evidence>
<evidence type="ECO:0000313" key="2">
    <source>
        <dbReference type="Proteomes" id="UP000325395"/>
    </source>
</evidence>
<protein>
    <submittedName>
        <fullName evidence="1">Uncharacterized protein</fullName>
    </submittedName>
</protein>
<organism evidence="1 2">
    <name type="scientific">Aspergillus pseudocaelatus</name>
    <dbReference type="NCBI Taxonomy" id="1825620"/>
    <lineage>
        <taxon>Eukaryota</taxon>
        <taxon>Fungi</taxon>
        <taxon>Dikarya</taxon>
        <taxon>Ascomycota</taxon>
        <taxon>Pezizomycotina</taxon>
        <taxon>Eurotiomycetes</taxon>
        <taxon>Eurotiomycetidae</taxon>
        <taxon>Eurotiales</taxon>
        <taxon>Aspergillaceae</taxon>
        <taxon>Aspergillus</taxon>
        <taxon>Aspergillus subgen. Circumdati</taxon>
    </lineage>
</organism>
<reference evidence="1 2" key="1">
    <citation type="submission" date="2019-04" db="EMBL/GenBank/DDBJ databases">
        <authorList>
            <consortium name="DOE Joint Genome Institute"/>
            <person name="Mondo S."/>
            <person name="Kjaerbolling I."/>
            <person name="Vesth T."/>
            <person name="Frisvad J.C."/>
            <person name="Nybo J.L."/>
            <person name="Theobald S."/>
            <person name="Kildgaard S."/>
            <person name="Isbrandt T."/>
            <person name="Kuo A."/>
            <person name="Sato A."/>
            <person name="Lyhne E.K."/>
            <person name="Kogle M.E."/>
            <person name="Wiebenga A."/>
            <person name="Kun R.S."/>
            <person name="Lubbers R.J."/>
            <person name="Makela M.R."/>
            <person name="Barry K."/>
            <person name="Chovatia M."/>
            <person name="Clum A."/>
            <person name="Daum C."/>
            <person name="Haridas S."/>
            <person name="He G."/>
            <person name="LaButti K."/>
            <person name="Lipzen A."/>
            <person name="Riley R."/>
            <person name="Salamov A."/>
            <person name="Simmons B.A."/>
            <person name="Magnuson J.K."/>
            <person name="Henrissat B."/>
            <person name="Mortensen U.H."/>
            <person name="Larsen T.O."/>
            <person name="Devries R.P."/>
            <person name="Grigoriev I.V."/>
            <person name="Machida M."/>
            <person name="Baker S.E."/>
            <person name="Andersen M.R."/>
            <person name="Cantor M.N."/>
            <person name="Hua S.X."/>
        </authorList>
    </citation>
    <scope>NUCLEOTIDE SEQUENCE [LARGE SCALE GENOMIC DNA]</scope>
    <source>
        <strain evidence="1 2">CBS 117616</strain>
    </source>
</reference>
<dbReference type="PANTHER" id="PTHR46411:SF2">
    <property type="entry name" value="AAA+ ATPASE DOMAIN-CONTAINING PROTEIN"/>
    <property type="match status" value="1"/>
</dbReference>
<sequence length="269" mass="30579">MEFGLDCHSWGFDGTFYQEETQFVLRWDFTKEERIDIQDLEVYSPKYDDTGVKEILRRHIYVSTANSNPRYMVNMQMYQQIHVDNNPPVREYGGQDVTEAIPPNNPFLLLLPATIQGFGFHDKKWGTLSVKHLSDIKCNTEAFKHLMLHHTKKDLIEALIFSYNGVIAPTSTDVIKGKGNGLNLLPHRGPNIGKVLTAESVAELTERPLYRVTCGDIGTNAEDAERYLEMVFLTVPSRNTLVSVFPCVLEYYEGILILISSRIGAFDKA</sequence>
<proteinExistence type="predicted"/>
<gene>
    <name evidence="1" type="ORF">BDV36DRAFT_290145</name>
</gene>
<name>A0ABQ6X2C0_9EURO</name>
<dbReference type="Proteomes" id="UP000325395">
    <property type="component" value="Unassembled WGS sequence"/>
</dbReference>
<accession>A0ABQ6X2C0</accession>
<keyword evidence="2" id="KW-1185">Reference proteome</keyword>